<dbReference type="AlphaFoldDB" id="A0A0B6F4A5"/>
<dbReference type="InterPro" id="IPR010188">
    <property type="entry name" value="HisA/PriA_Actinobacteria"/>
</dbReference>
<comment type="catalytic activity">
    <reaction evidence="1 9">
        <text>1-(5-phospho-beta-D-ribosyl)-5-[(5-phospho-beta-D-ribosylamino)methylideneamino]imidazole-4-carboxamide = 5-[(5-phospho-1-deoxy-D-ribulos-1-ylimino)methylamino]-1-(5-phospho-beta-D-ribosyl)imidazole-4-carboxamide</text>
        <dbReference type="Rhea" id="RHEA:15469"/>
        <dbReference type="ChEBI" id="CHEBI:58435"/>
        <dbReference type="ChEBI" id="CHEBI:58525"/>
        <dbReference type="EC" id="5.3.1.16"/>
    </reaction>
</comment>
<gene>
    <name evidence="9 11" type="primary">hisA</name>
    <name evidence="11" type="ORF">CSING_08780</name>
</gene>
<dbReference type="InterPro" id="IPR013785">
    <property type="entry name" value="Aldolase_TIM"/>
</dbReference>
<dbReference type="UniPathway" id="UPA00031">
    <property type="reaction ID" value="UER00009"/>
</dbReference>
<protein>
    <recommendedName>
        <fullName evidence="9">1-(5-phosphoribosyl)-5-[(5-phosphoribosylamino)methylideneamino] imidazole-4-carboxamide isomerase</fullName>
        <ecNumber evidence="9">5.3.1.16</ecNumber>
    </recommendedName>
    <alternativeName>
        <fullName evidence="9">Phosphoribosylformimino-5-aminoimidazole carboxamide ribotide isomerase</fullName>
    </alternativeName>
</protein>
<evidence type="ECO:0000256" key="9">
    <source>
        <dbReference type="HAMAP-Rule" id="MF_01014"/>
    </source>
</evidence>
<dbReference type="Gene3D" id="3.20.20.70">
    <property type="entry name" value="Aldolase class I"/>
    <property type="match status" value="1"/>
</dbReference>
<keyword evidence="8 9" id="KW-0413">Isomerase</keyword>
<dbReference type="OrthoDB" id="9807749at2"/>
<dbReference type="NCBIfam" id="TIGR01919">
    <property type="entry name" value="hisA-trpF"/>
    <property type="match status" value="1"/>
</dbReference>
<dbReference type="InterPro" id="IPR006062">
    <property type="entry name" value="His_biosynth"/>
</dbReference>
<comment type="pathway">
    <text evidence="3 9">Amino-acid biosynthesis; L-histidine biosynthesis; L-histidine from 5-phospho-alpha-D-ribose 1-diphosphate: step 4/9.</text>
</comment>
<evidence type="ECO:0000256" key="6">
    <source>
        <dbReference type="ARBA" id="ARBA00022605"/>
    </source>
</evidence>
<organism evidence="11 12">
    <name type="scientific">Corynebacterium singulare</name>
    <dbReference type="NCBI Taxonomy" id="161899"/>
    <lineage>
        <taxon>Bacteria</taxon>
        <taxon>Bacillati</taxon>
        <taxon>Actinomycetota</taxon>
        <taxon>Actinomycetes</taxon>
        <taxon>Mycobacteriales</taxon>
        <taxon>Corynebacteriaceae</taxon>
        <taxon>Corynebacterium</taxon>
    </lineage>
</organism>
<comment type="subcellular location">
    <subcellularLocation>
        <location evidence="2 9">Cytoplasm</location>
    </subcellularLocation>
</comment>
<dbReference type="GO" id="GO:0000105">
    <property type="term" value="P:L-histidine biosynthetic process"/>
    <property type="evidence" value="ECO:0007669"/>
    <property type="project" value="UniProtKB-UniRule"/>
</dbReference>
<evidence type="ECO:0000256" key="5">
    <source>
        <dbReference type="ARBA" id="ARBA00022490"/>
    </source>
</evidence>
<dbReference type="GO" id="GO:0005737">
    <property type="term" value="C:cytoplasm"/>
    <property type="evidence" value="ECO:0007669"/>
    <property type="project" value="UniProtKB-SubCell"/>
</dbReference>
<sequence length="260" mass="27780">MSFTLLPAVDVVDGQAVRLDQGEAGTEKSYGSPCEAALKWQAQGAQWLHAVDLDAAFGRGSNHELLAEITTSVDLEVELTGGIRDDESLARALATGARRVNIGTAALEQPEWIAKVLAEHGDRIAVDLAVRLVDGEWRTRGHGWVSDGGDLWEVLERLDSAGCTRFVVTDVSKDGTLQGPNIELLRDVAAATDAAVTASGGISSLDDLRELALYENEGIDSAIIGKALYEERFTLEEALAAVAEVTPLPAEEYIDPIEEA</sequence>
<dbReference type="GO" id="GO:0000162">
    <property type="term" value="P:L-tryptophan biosynthetic process"/>
    <property type="evidence" value="ECO:0007669"/>
    <property type="project" value="InterPro"/>
</dbReference>
<comment type="similarity">
    <text evidence="4 9 10">Belongs to the HisA/HisF family.</text>
</comment>
<evidence type="ECO:0000313" key="12">
    <source>
        <dbReference type="Proteomes" id="UP000031890"/>
    </source>
</evidence>
<evidence type="ECO:0000256" key="7">
    <source>
        <dbReference type="ARBA" id="ARBA00023102"/>
    </source>
</evidence>
<dbReference type="FunFam" id="3.20.20.70:FF:000009">
    <property type="entry name" value="1-(5-phosphoribosyl)-5-[(5-phosphoribosylamino)methylideneamino] imidazole-4-carboxamide isomerase"/>
    <property type="match status" value="1"/>
</dbReference>
<dbReference type="RefSeq" id="WP_042531462.1">
    <property type="nucleotide sequence ID" value="NZ_CP010827.1"/>
</dbReference>
<dbReference type="InterPro" id="IPR044524">
    <property type="entry name" value="Isoase_HisA-like"/>
</dbReference>
<proteinExistence type="inferred from homology"/>
<dbReference type="Pfam" id="PF00977">
    <property type="entry name" value="His_biosynth"/>
    <property type="match status" value="1"/>
</dbReference>
<dbReference type="EMBL" id="CP010827">
    <property type="protein sequence ID" value="AJI79275.1"/>
    <property type="molecule type" value="Genomic_DNA"/>
</dbReference>
<evidence type="ECO:0000256" key="4">
    <source>
        <dbReference type="ARBA" id="ARBA00009667"/>
    </source>
</evidence>
<comment type="caution">
    <text evidence="9">Lacks conserved residue(s) required for the propagation of feature annotation.</text>
</comment>
<dbReference type="STRING" id="161899.CSING_08780"/>
<dbReference type="InterPro" id="IPR011060">
    <property type="entry name" value="RibuloseP-bd_barrel"/>
</dbReference>
<dbReference type="Proteomes" id="UP000031890">
    <property type="component" value="Chromosome"/>
</dbReference>
<dbReference type="EC" id="5.3.1.16" evidence="9"/>
<dbReference type="KEGG" id="csx:CSING_08780"/>
<dbReference type="SUPFAM" id="SSF51366">
    <property type="entry name" value="Ribulose-phoshate binding barrel"/>
    <property type="match status" value="1"/>
</dbReference>
<evidence type="ECO:0000313" key="11">
    <source>
        <dbReference type="EMBL" id="AJI79275.1"/>
    </source>
</evidence>
<name>A0A0B6F4A5_9CORY</name>
<reference evidence="11 12" key="1">
    <citation type="journal article" date="2015" name="Genome Announc.">
        <title>Complete Genome Sequence and Annotation of Corynebacterium singulare DSM 44357, Isolated from a Human Semen Specimen.</title>
        <authorList>
            <person name="Merten M."/>
            <person name="Brinkrolf K."/>
            <person name="Albersmeier A."/>
            <person name="Kutter Y."/>
            <person name="Ruckert C."/>
            <person name="Tauch A."/>
        </authorList>
    </citation>
    <scope>NUCLEOTIDE SEQUENCE [LARGE SCALE GENOMIC DNA]</scope>
    <source>
        <strain evidence="11">IBS B52218</strain>
    </source>
</reference>
<accession>A0A0B6F4A5</accession>
<dbReference type="HOGENOM" id="CLU_048577_1_1_11"/>
<evidence type="ECO:0000256" key="3">
    <source>
        <dbReference type="ARBA" id="ARBA00005133"/>
    </source>
</evidence>
<dbReference type="HAMAP" id="MF_01014">
    <property type="entry name" value="HisA"/>
    <property type="match status" value="1"/>
</dbReference>
<evidence type="ECO:0000256" key="10">
    <source>
        <dbReference type="RuleBase" id="RU003657"/>
    </source>
</evidence>
<keyword evidence="7 9" id="KW-0368">Histidine biosynthesis</keyword>
<dbReference type="PANTHER" id="PTHR43090:SF2">
    <property type="entry name" value="1-(5-PHOSPHORIBOSYL)-5-[(5-PHOSPHORIBOSYLAMINO)METHYLIDENEAMINO] IMIDAZOLE-4-CARBOXAMIDE ISOMERASE"/>
    <property type="match status" value="1"/>
</dbReference>
<keyword evidence="6 9" id="KW-0028">Amino-acid biosynthesis</keyword>
<dbReference type="GO" id="GO:0003949">
    <property type="term" value="F:1-(5-phosphoribosyl)-5-[(5-phosphoribosylamino)methylideneamino]imidazole-4-carboxamide isomerase activity"/>
    <property type="evidence" value="ECO:0007669"/>
    <property type="project" value="UniProtKB-UniRule"/>
</dbReference>
<evidence type="ECO:0000256" key="8">
    <source>
        <dbReference type="ARBA" id="ARBA00023235"/>
    </source>
</evidence>
<feature type="active site" description="Proton acceptor" evidence="9">
    <location>
        <position position="10"/>
    </location>
</feature>
<keyword evidence="5 9" id="KW-0963">Cytoplasm</keyword>
<evidence type="ECO:0000256" key="1">
    <source>
        <dbReference type="ARBA" id="ARBA00000901"/>
    </source>
</evidence>
<dbReference type="PANTHER" id="PTHR43090">
    <property type="entry name" value="1-(5-PHOSPHORIBOSYL)-5-[(5-PHOSPHORIBOSYLAMINO)METHYLIDENEAMINO] IMIDAZOLE-4-CARBOXAMIDE ISOMERASE"/>
    <property type="match status" value="1"/>
</dbReference>
<evidence type="ECO:0000256" key="2">
    <source>
        <dbReference type="ARBA" id="ARBA00004496"/>
    </source>
</evidence>
<dbReference type="InterPro" id="IPR023016">
    <property type="entry name" value="HisA/PriA"/>
</dbReference>
<dbReference type="CDD" id="cd04732">
    <property type="entry name" value="HisA"/>
    <property type="match status" value="1"/>
</dbReference>
<dbReference type="GO" id="GO:0004640">
    <property type="term" value="F:phosphoribosylanthranilate isomerase activity"/>
    <property type="evidence" value="ECO:0007669"/>
    <property type="project" value="InterPro"/>
</dbReference>